<gene>
    <name evidence="2" type="ORF">OLMES_4022</name>
</gene>
<evidence type="ECO:0000256" key="1">
    <source>
        <dbReference type="SAM" id="SignalP"/>
    </source>
</evidence>
<dbReference type="OrthoDB" id="6401599at2"/>
<keyword evidence="1" id="KW-0732">Signal</keyword>
<feature type="chain" id="PRO_5012824233" description="PEP-CTERM sorting domain-containing protein" evidence="1">
    <location>
        <begin position="19"/>
        <end position="197"/>
    </location>
</feature>
<dbReference type="EMBL" id="CP021425">
    <property type="protein sequence ID" value="ARU58040.1"/>
    <property type="molecule type" value="Genomic_DNA"/>
</dbReference>
<dbReference type="KEGG" id="ome:OLMES_4022"/>
<dbReference type="AlphaFoldDB" id="A0A1Y0ICQ8"/>
<sequence length="197" mass="21817">MYKFLSILALLSLSAATAAIPLDFNDFYVEGDVTVSADGSRAEFYEDGWDFQRLSNDPFLGDPEVILTGEFNVLRFDYSFNEPQDVQFNNDAMVVTIFDWFSQDPYQGQWLAQWVVDESRSGTFSASLANYFSAAIPSVGLLIDLESRIGGGDAGLDSTLVVENLRLDIVDPSQVPVPSTVFLLLIACIGLRNRIHP</sequence>
<dbReference type="RefSeq" id="WP_087462865.1">
    <property type="nucleotide sequence ID" value="NZ_CP021425.1"/>
</dbReference>
<feature type="signal peptide" evidence="1">
    <location>
        <begin position="1"/>
        <end position="18"/>
    </location>
</feature>
<keyword evidence="3" id="KW-1185">Reference proteome</keyword>
<proteinExistence type="predicted"/>
<name>A0A1Y0ICQ8_9GAMM</name>
<evidence type="ECO:0000313" key="2">
    <source>
        <dbReference type="EMBL" id="ARU58040.1"/>
    </source>
</evidence>
<evidence type="ECO:0008006" key="4">
    <source>
        <dbReference type="Google" id="ProtNLM"/>
    </source>
</evidence>
<protein>
    <recommendedName>
        <fullName evidence="4">PEP-CTERM sorting domain-containing protein</fullName>
    </recommendedName>
</protein>
<evidence type="ECO:0000313" key="3">
    <source>
        <dbReference type="Proteomes" id="UP000196027"/>
    </source>
</evidence>
<dbReference type="Proteomes" id="UP000196027">
    <property type="component" value="Chromosome"/>
</dbReference>
<organism evidence="2 3">
    <name type="scientific">Oleiphilus messinensis</name>
    <dbReference type="NCBI Taxonomy" id="141451"/>
    <lineage>
        <taxon>Bacteria</taxon>
        <taxon>Pseudomonadati</taxon>
        <taxon>Pseudomonadota</taxon>
        <taxon>Gammaproteobacteria</taxon>
        <taxon>Oceanospirillales</taxon>
        <taxon>Oleiphilaceae</taxon>
        <taxon>Oleiphilus</taxon>
    </lineage>
</organism>
<reference evidence="2 3" key="1">
    <citation type="submission" date="2017-05" db="EMBL/GenBank/DDBJ databases">
        <title>Genomic insights into alkan degradation activity of Oleiphilus messinensis.</title>
        <authorList>
            <person name="Kozyavkin S.A."/>
            <person name="Slesarev A.I."/>
            <person name="Golyshin P.N."/>
            <person name="Korzhenkov A."/>
            <person name="Golyshina O.N."/>
            <person name="Toshchakov S.V."/>
        </authorList>
    </citation>
    <scope>NUCLEOTIDE SEQUENCE [LARGE SCALE GENOMIC DNA]</scope>
    <source>
        <strain evidence="2 3">ME102</strain>
    </source>
</reference>
<accession>A0A1Y0ICQ8</accession>